<gene>
    <name evidence="1" type="ORF">A3D03_06095</name>
</gene>
<reference evidence="1 2" key="1">
    <citation type="journal article" date="2016" name="Nat. Commun.">
        <title>Thousands of microbial genomes shed light on interconnected biogeochemical processes in an aquifer system.</title>
        <authorList>
            <person name="Anantharaman K."/>
            <person name="Brown C.T."/>
            <person name="Hug L.A."/>
            <person name="Sharon I."/>
            <person name="Castelle C.J."/>
            <person name="Probst A.J."/>
            <person name="Thomas B.C."/>
            <person name="Singh A."/>
            <person name="Wilkins M.J."/>
            <person name="Karaoz U."/>
            <person name="Brodie E.L."/>
            <person name="Williams K.H."/>
            <person name="Hubbard S.S."/>
            <person name="Banfield J.F."/>
        </authorList>
    </citation>
    <scope>NUCLEOTIDE SEQUENCE [LARGE SCALE GENOMIC DNA]</scope>
</reference>
<name>A0A1F6A6M3_9BACT</name>
<evidence type="ECO:0000313" key="1">
    <source>
        <dbReference type="EMBL" id="OGG20388.1"/>
    </source>
</evidence>
<protein>
    <recommendedName>
        <fullName evidence="3">LytR/CpsA/Psr regulator C-terminal domain-containing protein</fullName>
    </recommendedName>
</protein>
<dbReference type="AlphaFoldDB" id="A0A1F6A6M3"/>
<evidence type="ECO:0008006" key="3">
    <source>
        <dbReference type="Google" id="ProtNLM"/>
    </source>
</evidence>
<comment type="caution">
    <text evidence="1">The sequence shown here is derived from an EMBL/GenBank/DDBJ whole genome shotgun (WGS) entry which is preliminary data.</text>
</comment>
<dbReference type="STRING" id="1798384.A3D03_06095"/>
<dbReference type="Proteomes" id="UP000177092">
    <property type="component" value="Unassembled WGS sequence"/>
</dbReference>
<accession>A0A1F6A6M3</accession>
<dbReference type="EMBL" id="MFJN01000048">
    <property type="protein sequence ID" value="OGG20388.1"/>
    <property type="molecule type" value="Genomic_DNA"/>
</dbReference>
<proteinExistence type="predicted"/>
<evidence type="ECO:0000313" key="2">
    <source>
        <dbReference type="Proteomes" id="UP000177092"/>
    </source>
</evidence>
<organism evidence="1 2">
    <name type="scientific">Candidatus Gottesmanbacteria bacterium RIFCSPHIGHO2_02_FULL_40_13</name>
    <dbReference type="NCBI Taxonomy" id="1798384"/>
    <lineage>
        <taxon>Bacteria</taxon>
        <taxon>Candidatus Gottesmaniibacteriota</taxon>
    </lineage>
</organism>
<sequence>MRFRVLKVILWIFFLLSLSFLIKTILQKNIWNGTNRVSLVLESWTAKDPNDIRLAVFSYDPKLNQALYLIIPENTMLDVPFGYETFQASSVYKLGELDRKRGGGRLLDKSIENTFGIVLDGFYVFDVSAYSKLPQTNTEVIELKKKYFSLRGLFTSLINLFNNQSIDTNLSFMDKLHLWNTLRRLRLDQIAVYDPDKMGLLADTKLPDNTTVKIVDKDLYDAFFDEYFYDSPVRSEKITIEVVNATNQERVASQFSRLMEGIGANVIIKSTADKVEDYNCRLYLNAEKLKRSSIVAKLMAIYKCNIESGNDNTSAHADIKVILGKGYLQ</sequence>